<sequence length="206" mass="23870">MKFSIQQLKPEFPFYKRASLLLFILLTSLRLDAQVFSYLKDTQITIDKNTVFYIVDSGNVDQARVKNFEKKPLTAKPSSNDKYAALNKKRSGSTKNEKLSVSKHSEKKVKTYPQAKPIEFVQLNPDNFFSAYQKGIAISAGASTQYDSKFLIENIRFKPLPGYSMFTNHEIRHSNSDILKNYYLSHHTTRPPPFEFYFKEQTFLTI</sequence>
<evidence type="ECO:0000256" key="1">
    <source>
        <dbReference type="SAM" id="MobiDB-lite"/>
    </source>
</evidence>
<comment type="caution">
    <text evidence="2">The sequence shown here is derived from an EMBL/GenBank/DDBJ whole genome shotgun (WGS) entry which is preliminary data.</text>
</comment>
<dbReference type="AlphaFoldDB" id="A0A841NAU7"/>
<protein>
    <submittedName>
        <fullName evidence="2">Uncharacterized protein</fullName>
    </submittedName>
</protein>
<name>A0A841NAU7_9FLAO</name>
<gene>
    <name evidence="2" type="ORF">HNP36_000175</name>
</gene>
<dbReference type="EMBL" id="JACHLC010000001">
    <property type="protein sequence ID" value="MBB6369122.1"/>
    <property type="molecule type" value="Genomic_DNA"/>
</dbReference>
<dbReference type="RefSeq" id="WP_184161665.1">
    <property type="nucleotide sequence ID" value="NZ_JACHLC010000001.1"/>
</dbReference>
<reference evidence="2 3" key="1">
    <citation type="submission" date="2020-08" db="EMBL/GenBank/DDBJ databases">
        <title>Functional genomics of gut bacteria from endangered species of beetles.</title>
        <authorList>
            <person name="Carlos-Shanley C."/>
        </authorList>
    </citation>
    <scope>NUCLEOTIDE SEQUENCE [LARGE SCALE GENOMIC DNA]</scope>
    <source>
        <strain evidence="2 3">S00136</strain>
    </source>
</reference>
<evidence type="ECO:0000313" key="2">
    <source>
        <dbReference type="EMBL" id="MBB6369122.1"/>
    </source>
</evidence>
<organism evidence="2 3">
    <name type="scientific">Chryseobacterium shigense</name>
    <dbReference type="NCBI Taxonomy" id="297244"/>
    <lineage>
        <taxon>Bacteria</taxon>
        <taxon>Pseudomonadati</taxon>
        <taxon>Bacteroidota</taxon>
        <taxon>Flavobacteriia</taxon>
        <taxon>Flavobacteriales</taxon>
        <taxon>Weeksellaceae</taxon>
        <taxon>Chryseobacterium group</taxon>
        <taxon>Chryseobacterium</taxon>
    </lineage>
</organism>
<dbReference type="Proteomes" id="UP000589738">
    <property type="component" value="Unassembled WGS sequence"/>
</dbReference>
<feature type="compositionally biased region" description="Basic and acidic residues" evidence="1">
    <location>
        <begin position="95"/>
        <end position="104"/>
    </location>
</feature>
<evidence type="ECO:0000313" key="3">
    <source>
        <dbReference type="Proteomes" id="UP000589738"/>
    </source>
</evidence>
<feature type="region of interest" description="Disordered" evidence="1">
    <location>
        <begin position="76"/>
        <end position="106"/>
    </location>
</feature>
<accession>A0A841NAU7</accession>
<keyword evidence="3" id="KW-1185">Reference proteome</keyword>
<proteinExistence type="predicted"/>